<dbReference type="InterPro" id="IPR043717">
    <property type="entry name" value="DUF5658"/>
</dbReference>
<dbReference type="OrthoDB" id="270892at2157"/>
<evidence type="ECO:0000313" key="4">
    <source>
        <dbReference type="Proteomes" id="UP000243250"/>
    </source>
</evidence>
<keyword evidence="1" id="KW-0812">Transmembrane</keyword>
<feature type="transmembrane region" description="Helical" evidence="1">
    <location>
        <begin position="18"/>
        <end position="40"/>
    </location>
</feature>
<reference evidence="4" key="1">
    <citation type="submission" date="2016-10" db="EMBL/GenBank/DDBJ databases">
        <authorList>
            <person name="Varghese N."/>
            <person name="Submissions S."/>
        </authorList>
    </citation>
    <scope>NUCLEOTIDE SEQUENCE [LARGE SCALE GENOMIC DNA]</scope>
    <source>
        <strain evidence="4">CGMCC 1.8711</strain>
    </source>
</reference>
<dbReference type="EMBL" id="FOYS01000001">
    <property type="protein sequence ID" value="SFR33322.1"/>
    <property type="molecule type" value="Genomic_DNA"/>
</dbReference>
<keyword evidence="1" id="KW-0472">Membrane</keyword>
<evidence type="ECO:0000256" key="1">
    <source>
        <dbReference type="SAM" id="Phobius"/>
    </source>
</evidence>
<keyword evidence="1" id="KW-1133">Transmembrane helix</keyword>
<dbReference type="RefSeq" id="WP_089877289.1">
    <property type="nucleotide sequence ID" value="NZ_FOYS01000001.1"/>
</dbReference>
<dbReference type="Pfam" id="PF18902">
    <property type="entry name" value="DUF5658"/>
    <property type="match status" value="1"/>
</dbReference>
<organism evidence="3 4">
    <name type="scientific">Halogeometricum limi</name>
    <dbReference type="NCBI Taxonomy" id="555875"/>
    <lineage>
        <taxon>Archaea</taxon>
        <taxon>Methanobacteriati</taxon>
        <taxon>Methanobacteriota</taxon>
        <taxon>Stenosarchaea group</taxon>
        <taxon>Halobacteria</taxon>
        <taxon>Halobacteriales</taxon>
        <taxon>Haloferacaceae</taxon>
        <taxon>Halogeometricum</taxon>
    </lineage>
</organism>
<keyword evidence="4" id="KW-1185">Reference proteome</keyword>
<evidence type="ECO:0000313" key="3">
    <source>
        <dbReference type="EMBL" id="SFR33322.1"/>
    </source>
</evidence>
<name>A0A1I6FTP4_9EURY</name>
<dbReference type="STRING" id="555875.SAMN04488124_0281"/>
<proteinExistence type="predicted"/>
<dbReference type="AlphaFoldDB" id="A0A1I6FTP4"/>
<evidence type="ECO:0000259" key="2">
    <source>
        <dbReference type="Pfam" id="PF18902"/>
    </source>
</evidence>
<sequence length="124" mass="12985">MTALQSAPTVSPVPLLDAVLWVLAVGFYGVGDYLTTVAATTRSGARETNPFVRGLFERVPVRPAVSFAVAKLLAFGCFTAGYLSVAQSPFRTLIPGSVAVIGVLVTVQNVRVLGVGGFARRGPY</sequence>
<dbReference type="Proteomes" id="UP000243250">
    <property type="component" value="Unassembled WGS sequence"/>
</dbReference>
<accession>A0A1I6FTP4</accession>
<feature type="transmembrane region" description="Helical" evidence="1">
    <location>
        <begin position="61"/>
        <end position="85"/>
    </location>
</feature>
<protein>
    <recommendedName>
        <fullName evidence="2">DUF5658 domain-containing protein</fullName>
    </recommendedName>
</protein>
<feature type="domain" description="DUF5658" evidence="2">
    <location>
        <begin position="24"/>
        <end position="113"/>
    </location>
</feature>
<gene>
    <name evidence="3" type="ORF">SAMN04488124_0281</name>
</gene>
<feature type="transmembrane region" description="Helical" evidence="1">
    <location>
        <begin position="97"/>
        <end position="119"/>
    </location>
</feature>